<protein>
    <submittedName>
        <fullName evidence="12">Replication endonuclease</fullName>
    </submittedName>
</protein>
<dbReference type="GO" id="GO:0004519">
    <property type="term" value="F:endonuclease activity"/>
    <property type="evidence" value="ECO:0007669"/>
    <property type="project" value="UniProtKB-KW"/>
</dbReference>
<dbReference type="GO" id="GO:0016787">
    <property type="term" value="F:hydrolase activity"/>
    <property type="evidence" value="ECO:0007669"/>
    <property type="project" value="UniProtKB-KW"/>
</dbReference>
<evidence type="ECO:0000256" key="10">
    <source>
        <dbReference type="ARBA" id="ARBA00023163"/>
    </source>
</evidence>
<name>A0A502GI18_9GAMM</name>
<dbReference type="OrthoDB" id="5568266at2"/>
<evidence type="ECO:0000256" key="5">
    <source>
        <dbReference type="ARBA" id="ARBA00022722"/>
    </source>
</evidence>
<comment type="caution">
    <text evidence="12">The sequence shown here is derived from an EMBL/GenBank/DDBJ whole genome shotgun (WGS) entry which is preliminary data.</text>
</comment>
<accession>A0A502GI18</accession>
<evidence type="ECO:0000256" key="6">
    <source>
        <dbReference type="ARBA" id="ARBA00022723"/>
    </source>
</evidence>
<evidence type="ECO:0000259" key="11">
    <source>
        <dbReference type="Pfam" id="PF05840"/>
    </source>
</evidence>
<dbReference type="PROSITE" id="PS01030">
    <property type="entry name" value="RNA_POL_M_15KD"/>
    <property type="match status" value="1"/>
</dbReference>
<keyword evidence="8" id="KW-0378">Hydrolase</keyword>
<reference evidence="12 13" key="1">
    <citation type="journal article" date="2019" name="Environ. Microbiol.">
        <title>Species interactions and distinct microbial communities in high Arctic permafrost affected cryosols are associated with the CH4 and CO2 gas fluxes.</title>
        <authorList>
            <person name="Altshuler I."/>
            <person name="Hamel J."/>
            <person name="Turney S."/>
            <person name="Magnuson E."/>
            <person name="Levesque R."/>
            <person name="Greer C."/>
            <person name="Whyte L.G."/>
        </authorList>
    </citation>
    <scope>NUCLEOTIDE SEQUENCE [LARGE SCALE GENOMIC DNA]</scope>
    <source>
        <strain evidence="12 13">E4</strain>
    </source>
</reference>
<evidence type="ECO:0000313" key="12">
    <source>
        <dbReference type="EMBL" id="TPG61515.1"/>
    </source>
</evidence>
<comment type="function">
    <text evidence="1">Possible endonuclease which induces a single-strand cut and initiates DNA replication.</text>
</comment>
<evidence type="ECO:0000256" key="3">
    <source>
        <dbReference type="ARBA" id="ARBA00009260"/>
    </source>
</evidence>
<feature type="domain" description="Replication gene A protein-like" evidence="11">
    <location>
        <begin position="133"/>
        <end position="456"/>
    </location>
</feature>
<dbReference type="Pfam" id="PF05840">
    <property type="entry name" value="Phage_GPA"/>
    <property type="match status" value="1"/>
</dbReference>
<evidence type="ECO:0000313" key="13">
    <source>
        <dbReference type="Proteomes" id="UP000317663"/>
    </source>
</evidence>
<evidence type="ECO:0000256" key="1">
    <source>
        <dbReference type="ARBA" id="ARBA00003293"/>
    </source>
</evidence>
<keyword evidence="6" id="KW-0479">Metal-binding</keyword>
<comment type="similarity">
    <text evidence="2">Belongs to the archaeal RpoM/eukaryotic RPA12/RPB9/RPC11 RNA polymerase family.</text>
</comment>
<sequence>MDIITSDFNGQHHEARARQQEFFGPRAPSDISLTERKLWHLNETDHTWRAKYLAGMPDYLARYFGQRYTKLMEAGPQGRRRANTFLRTTVGKNVLPRLQKVRAQYTTDFQGAGGVHIPFLKDLEKLPTYGRDEVRNLAHVVADFMAESFNDFTRTAFPEDSKSHEELEWRTTAAYRHLAELVKQFNITPPYWQSFNAGNNFTVRNAESGLLRMMAPEWWRGKLKRSRDLLREHMAIAVGQVQKAASAYVSRSTMGEWVEQKKRNREFFKSCDLENQETGERFSLADRVDGSNANPAKRRCELMVRMRGFEDLATEMGMAGEFYTITAPSSYHAVHSGGGFVSQWNAASPRQTQKYLCGVWAKARAAFSRAGISVFGFRVVEPHHDGTPHWHMLLFMRPSDVEQVRDILCYYARLEDSEELQSANALKARFHVEPIDPEKGSATGYIAKYISKNIDGFALDGEADDETGENMKDMAKAVSAWASRWRIRQFQQIGGAPVTVWRELRRMGDSTLENKTMDAVLAAADVGCWASYTQAQGGALVKRRDLVVRLMYEITECGNEYAEDVQRVQGIYSPLFGRSSEVETRLVKWAIVPKLAASEAAAAFSGGPAAPWSSVNNCTQGTITELKKGLGIQHQDGDQMAKALLRGNIVRLDDETEMVLRDGEVRLRPRQLYCRSCGDLLKPGRSSFDMEGCCLACEEGGKHKNCASKRDLDNAFSILGI</sequence>
<gene>
    <name evidence="12" type="ORF">EAH77_12805</name>
</gene>
<evidence type="ECO:0000256" key="7">
    <source>
        <dbReference type="ARBA" id="ARBA00022759"/>
    </source>
</evidence>
<keyword evidence="13" id="KW-1185">Reference proteome</keyword>
<evidence type="ECO:0000256" key="4">
    <source>
        <dbReference type="ARBA" id="ARBA00022705"/>
    </source>
</evidence>
<dbReference type="InterPro" id="IPR019761">
    <property type="entry name" value="DNA-dir_RNA_pol-M_15_CS"/>
</dbReference>
<keyword evidence="5" id="KW-0540">Nuclease</keyword>
<evidence type="ECO:0000256" key="8">
    <source>
        <dbReference type="ARBA" id="ARBA00022801"/>
    </source>
</evidence>
<keyword evidence="9" id="KW-0862">Zinc</keyword>
<comment type="similarity">
    <text evidence="3">Belongs to the phage GPA family.</text>
</comment>
<proteinExistence type="inferred from homology"/>
<dbReference type="GO" id="GO:0046872">
    <property type="term" value="F:metal ion binding"/>
    <property type="evidence" value="ECO:0007669"/>
    <property type="project" value="UniProtKB-KW"/>
</dbReference>
<dbReference type="Proteomes" id="UP000317663">
    <property type="component" value="Unassembled WGS sequence"/>
</dbReference>
<dbReference type="EMBL" id="RCZD01000006">
    <property type="protein sequence ID" value="TPG61515.1"/>
    <property type="molecule type" value="Genomic_DNA"/>
</dbReference>
<dbReference type="AlphaFoldDB" id="A0A502GI18"/>
<keyword evidence="7 12" id="KW-0255">Endonuclease</keyword>
<organism evidence="12 13">
    <name type="scientific">Ewingella americana</name>
    <dbReference type="NCBI Taxonomy" id="41202"/>
    <lineage>
        <taxon>Bacteria</taxon>
        <taxon>Pseudomonadati</taxon>
        <taxon>Pseudomonadota</taxon>
        <taxon>Gammaproteobacteria</taxon>
        <taxon>Enterobacterales</taxon>
        <taxon>Yersiniaceae</taxon>
        <taxon>Ewingella</taxon>
    </lineage>
</organism>
<evidence type="ECO:0000256" key="2">
    <source>
        <dbReference type="ARBA" id="ARBA00008925"/>
    </source>
</evidence>
<keyword evidence="10" id="KW-0804">Transcription</keyword>
<evidence type="ECO:0000256" key="9">
    <source>
        <dbReference type="ARBA" id="ARBA00022833"/>
    </source>
</evidence>
<dbReference type="GO" id="GO:0006260">
    <property type="term" value="P:DNA replication"/>
    <property type="evidence" value="ECO:0007669"/>
    <property type="project" value="UniProtKB-KW"/>
</dbReference>
<keyword evidence="4" id="KW-0235">DNA replication</keyword>
<dbReference type="RefSeq" id="WP_140473194.1">
    <property type="nucleotide sequence ID" value="NZ_RCZD01000006.1"/>
</dbReference>
<dbReference type="InterPro" id="IPR008766">
    <property type="entry name" value="Replication_gene_A-like"/>
</dbReference>